<reference evidence="1 2" key="1">
    <citation type="submission" date="2018-03" db="EMBL/GenBank/DDBJ databases">
        <title>Bacillus urumqiensis sp. nov., a moderately haloalkaliphilic bacterium isolated from a salt lake.</title>
        <authorList>
            <person name="Zhao B."/>
            <person name="Liao Z."/>
        </authorList>
    </citation>
    <scope>NUCLEOTIDE SEQUENCE [LARGE SCALE GENOMIC DNA]</scope>
    <source>
        <strain evidence="1 2">BZ-SZ-XJ18</strain>
    </source>
</reference>
<dbReference type="AlphaFoldDB" id="A0A2P6MHA0"/>
<comment type="caution">
    <text evidence="1">The sequence shown here is derived from an EMBL/GenBank/DDBJ whole genome shotgun (WGS) entry which is preliminary data.</text>
</comment>
<organism evidence="1 2">
    <name type="scientific">Alkalicoccus urumqiensis</name>
    <name type="common">Bacillus urumqiensis</name>
    <dbReference type="NCBI Taxonomy" id="1548213"/>
    <lineage>
        <taxon>Bacteria</taxon>
        <taxon>Bacillati</taxon>
        <taxon>Bacillota</taxon>
        <taxon>Bacilli</taxon>
        <taxon>Bacillales</taxon>
        <taxon>Bacillaceae</taxon>
        <taxon>Alkalicoccus</taxon>
    </lineage>
</organism>
<proteinExistence type="predicted"/>
<accession>A0A2P6MHA0</accession>
<protein>
    <submittedName>
        <fullName evidence="1">Uncharacterized protein</fullName>
    </submittedName>
</protein>
<keyword evidence="2" id="KW-1185">Reference proteome</keyword>
<evidence type="ECO:0000313" key="2">
    <source>
        <dbReference type="Proteomes" id="UP000243650"/>
    </source>
</evidence>
<name>A0A2P6MHA0_ALKUR</name>
<dbReference type="RefSeq" id="WP_105959131.1">
    <property type="nucleotide sequence ID" value="NZ_PVNS01000007.1"/>
</dbReference>
<sequence length="193" mass="21415">MSMVQVHIHQQPAKIGMTHERPPMQITQRPADLDIQQELQGTLEMSTTDPVLRIDQSAAFADADVKSILVRNEEHANRANQNVLSYIAKVVQDGDALRSIENGGNPIAALAEGRGLIEPRQVTYAAVPSGTEKVRIDFTPSELTIRSDWPDPQINVQVNEPEITIPRWELSIYQQQKNQISFEAVGGSVDRGL</sequence>
<gene>
    <name evidence="1" type="ORF">C6I21_09065</name>
</gene>
<evidence type="ECO:0000313" key="1">
    <source>
        <dbReference type="EMBL" id="PRO65662.1"/>
    </source>
</evidence>
<dbReference type="EMBL" id="PVNS01000007">
    <property type="protein sequence ID" value="PRO65662.1"/>
    <property type="molecule type" value="Genomic_DNA"/>
</dbReference>
<dbReference type="Proteomes" id="UP000243650">
    <property type="component" value="Unassembled WGS sequence"/>
</dbReference>
<dbReference type="Pfam" id="PF20074">
    <property type="entry name" value="DUF6470"/>
    <property type="match status" value="1"/>
</dbReference>
<dbReference type="OrthoDB" id="2112831at2"/>
<dbReference type="InterPro" id="IPR045527">
    <property type="entry name" value="DUF6470"/>
</dbReference>